<dbReference type="EMBL" id="JAWQEG010007064">
    <property type="protein sequence ID" value="KAK3853176.1"/>
    <property type="molecule type" value="Genomic_DNA"/>
</dbReference>
<organism evidence="1 2">
    <name type="scientific">Petrolisthes cinctipes</name>
    <name type="common">Flat porcelain crab</name>
    <dbReference type="NCBI Taxonomy" id="88211"/>
    <lineage>
        <taxon>Eukaryota</taxon>
        <taxon>Metazoa</taxon>
        <taxon>Ecdysozoa</taxon>
        <taxon>Arthropoda</taxon>
        <taxon>Crustacea</taxon>
        <taxon>Multicrustacea</taxon>
        <taxon>Malacostraca</taxon>
        <taxon>Eumalacostraca</taxon>
        <taxon>Eucarida</taxon>
        <taxon>Decapoda</taxon>
        <taxon>Pleocyemata</taxon>
        <taxon>Anomura</taxon>
        <taxon>Galatheoidea</taxon>
        <taxon>Porcellanidae</taxon>
        <taxon>Petrolisthes</taxon>
    </lineage>
</organism>
<accession>A0AAE1BLY6</accession>
<gene>
    <name evidence="1" type="ORF">Pcinc_040269</name>
</gene>
<evidence type="ECO:0000313" key="2">
    <source>
        <dbReference type="Proteomes" id="UP001286313"/>
    </source>
</evidence>
<protein>
    <submittedName>
        <fullName evidence="1">Uncharacterized protein</fullName>
    </submittedName>
</protein>
<keyword evidence="2" id="KW-1185">Reference proteome</keyword>
<evidence type="ECO:0000313" key="1">
    <source>
        <dbReference type="EMBL" id="KAK3853176.1"/>
    </source>
</evidence>
<sequence length="98" mass="11244">MIEGSQVQLRELIMQIEAHLTALNVEIADRALHVKELLGEQKKMVAECCRKLGNDNDLIPCIMRLDLNISNQPLDTEIAITVNAFRDRYTSIMFSWSR</sequence>
<reference evidence="1" key="1">
    <citation type="submission" date="2023-10" db="EMBL/GenBank/DDBJ databases">
        <title>Genome assemblies of two species of porcelain crab, Petrolisthes cinctipes and Petrolisthes manimaculis (Anomura: Porcellanidae).</title>
        <authorList>
            <person name="Angst P."/>
        </authorList>
    </citation>
    <scope>NUCLEOTIDE SEQUENCE</scope>
    <source>
        <strain evidence="1">PB745_01</strain>
        <tissue evidence="1">Gill</tissue>
    </source>
</reference>
<dbReference type="Proteomes" id="UP001286313">
    <property type="component" value="Unassembled WGS sequence"/>
</dbReference>
<dbReference type="AlphaFoldDB" id="A0AAE1BLY6"/>
<name>A0AAE1BLY6_PETCI</name>
<comment type="caution">
    <text evidence="1">The sequence shown here is derived from an EMBL/GenBank/DDBJ whole genome shotgun (WGS) entry which is preliminary data.</text>
</comment>
<proteinExistence type="predicted"/>